<dbReference type="InterPro" id="IPR025295">
    <property type="entry name" value="eCIS_core_dom"/>
</dbReference>
<dbReference type="Proteomes" id="UP000680714">
    <property type="component" value="Unassembled WGS sequence"/>
</dbReference>
<sequence>MRVIQGKFAKPLGGSREISLDHTQLVLPSGGGRPLPDVLQRKLSQAFGADLSDVRIHEGRQASALGAIAFTAGADIFFAPGHYQPDRPVGQRLLGHEIAHVLQQRAGRVRTSLPGRLTVIQDAALEAEAERMGMRAASVSAIPSPPSVGAVQRSQAPDCAVPRPGAPAPAYPSPGHPVGKAVQRVAAPARPGPPAAAWASPVGVAGIVQRMNTEIVNAHYTSPVGSQDYKDSKLFFNTFKASTESAYSFVLSSPTLSSYKDLDGHTKLWNKTWNDYMNGKNTKMMSANFGYAVESLATNPSSPFYPTVLPQNSLVFEQMDLGSTRPDLVLTDKGGGFKAFGDLTAKNSADHIFKKDNWSAKVPNFAEITYKSLDAPDYVTMQGNHGNMVGLTPKQLKARTSKARKRYVNAKKKWTQLGRTLGFLHHRRDVKFAGIDPSLDPEGVRGYIKTLLEEKLSIVAKRQVTVSEKIVPSVLVAMGVSATSWRYNTGYSQNLRVGEKFLMTIF</sequence>
<reference evidence="2 3" key="1">
    <citation type="submission" date="2021-04" db="EMBL/GenBank/DDBJ databases">
        <title>Magnetospirillum sulfuroxidans sp. nov., a facultative chemolithoautotrophic sulfur-oxidizing alphaproteobacterium isolated from freshwater sediment and proposals for Paramagetospirillum gen. nov., and Magnetospirillaceae fam. nov.</title>
        <authorList>
            <person name="Koziaeva V."/>
            <person name="Geelhoed J.S."/>
            <person name="Sorokin D.Y."/>
            <person name="Grouzdev D.S."/>
        </authorList>
    </citation>
    <scope>NUCLEOTIDE SEQUENCE [LARGE SCALE GENOMIC DNA]</scope>
    <source>
        <strain evidence="2 3">J10</strain>
    </source>
</reference>
<dbReference type="EMBL" id="JAGTUF010000001">
    <property type="protein sequence ID" value="MBR9970302.1"/>
    <property type="molecule type" value="Genomic_DNA"/>
</dbReference>
<evidence type="ECO:0000313" key="3">
    <source>
        <dbReference type="Proteomes" id="UP000680714"/>
    </source>
</evidence>
<gene>
    <name evidence="2" type="ORF">KEC16_01075</name>
</gene>
<proteinExistence type="predicted"/>
<evidence type="ECO:0000313" key="2">
    <source>
        <dbReference type="EMBL" id="MBR9970302.1"/>
    </source>
</evidence>
<feature type="domain" description="eCIS core" evidence="1">
    <location>
        <begin position="34"/>
        <end position="107"/>
    </location>
</feature>
<accession>A0ABS5I823</accession>
<name>A0ABS5I823_9PROT</name>
<keyword evidence="3" id="KW-1185">Reference proteome</keyword>
<comment type="caution">
    <text evidence="2">The sequence shown here is derived from an EMBL/GenBank/DDBJ whole genome shotgun (WGS) entry which is preliminary data.</text>
</comment>
<dbReference type="RefSeq" id="WP_211545806.1">
    <property type="nucleotide sequence ID" value="NZ_JAGTUF010000001.1"/>
</dbReference>
<evidence type="ECO:0000259" key="1">
    <source>
        <dbReference type="Pfam" id="PF13699"/>
    </source>
</evidence>
<protein>
    <submittedName>
        <fullName evidence="2">DUF4157 domain-containing protein</fullName>
    </submittedName>
</protein>
<organism evidence="2 3">
    <name type="scientific">Magnetospirillum sulfuroxidans</name>
    <dbReference type="NCBI Taxonomy" id="611300"/>
    <lineage>
        <taxon>Bacteria</taxon>
        <taxon>Pseudomonadati</taxon>
        <taxon>Pseudomonadota</taxon>
        <taxon>Alphaproteobacteria</taxon>
        <taxon>Rhodospirillales</taxon>
        <taxon>Rhodospirillaceae</taxon>
        <taxon>Magnetospirillum</taxon>
    </lineage>
</organism>
<dbReference type="Pfam" id="PF13699">
    <property type="entry name" value="eCIS_core"/>
    <property type="match status" value="1"/>
</dbReference>